<keyword evidence="4" id="KW-1185">Reference proteome</keyword>
<evidence type="ECO:0000313" key="3">
    <source>
        <dbReference type="EMBL" id="AFU02885.1"/>
    </source>
</evidence>
<keyword evidence="1" id="KW-0812">Transmembrane</keyword>
<dbReference type="STRING" id="1133849.O3I_024660"/>
<feature type="transmembrane region" description="Helical" evidence="1">
    <location>
        <begin position="59"/>
        <end position="76"/>
    </location>
</feature>
<accession>K0F197</accession>
<feature type="domain" description="DUF4190" evidence="2">
    <location>
        <begin position="133"/>
        <end position="186"/>
    </location>
</feature>
<name>K0F197_NOCB7</name>
<protein>
    <submittedName>
        <fullName evidence="3">Peptidyl-prolyl cis-trans isomerase</fullName>
    </submittedName>
</protein>
<dbReference type="GO" id="GO:0016853">
    <property type="term" value="F:isomerase activity"/>
    <property type="evidence" value="ECO:0007669"/>
    <property type="project" value="UniProtKB-KW"/>
</dbReference>
<gene>
    <name evidence="3" type="ORF">O3I_024660</name>
</gene>
<sequence>MSEHAGTEDANAIPSSRLKLVSWVLAGIGLALIVWGILLIQASQMNVATGYRTGGRPEIGFGIILLLVATSVLLRSTGRLKPSEVAAEAQPIGFTETGQPVFPIVGYTPDGKPVTANQVPGGVRVATAHTNTLAIVALVCGFVLAPLAIPIGHIALVQIRRTGEHGRVLAIVGLTLGYISTVLIVITVLLVSAGA</sequence>
<dbReference type="RefSeq" id="WP_014985740.1">
    <property type="nucleotide sequence ID" value="NC_018681.1"/>
</dbReference>
<proteinExistence type="predicted"/>
<dbReference type="HOGENOM" id="CLU_1395078_0_0_11"/>
<feature type="transmembrane region" description="Helical" evidence="1">
    <location>
        <begin position="20"/>
        <end position="39"/>
    </location>
</feature>
<dbReference type="EMBL" id="CP003876">
    <property type="protein sequence ID" value="AFU02885.1"/>
    <property type="molecule type" value="Genomic_DNA"/>
</dbReference>
<keyword evidence="1" id="KW-0472">Membrane</keyword>
<organism evidence="3 4">
    <name type="scientific">Nocardia brasiliensis (strain ATCC 700358 / HUJEG-1)</name>
    <dbReference type="NCBI Taxonomy" id="1133849"/>
    <lineage>
        <taxon>Bacteria</taxon>
        <taxon>Bacillati</taxon>
        <taxon>Actinomycetota</taxon>
        <taxon>Actinomycetes</taxon>
        <taxon>Mycobacteriales</taxon>
        <taxon>Nocardiaceae</taxon>
        <taxon>Nocardia</taxon>
    </lineage>
</organism>
<evidence type="ECO:0000313" key="4">
    <source>
        <dbReference type="Proteomes" id="UP000006304"/>
    </source>
</evidence>
<feature type="transmembrane region" description="Helical" evidence="1">
    <location>
        <begin position="168"/>
        <end position="193"/>
    </location>
</feature>
<reference evidence="3 4" key="1">
    <citation type="journal article" date="2012" name="J. Bacteriol.">
        <title>Complete genome sequence of Nocardia brasiliensis HUJEG-1.</title>
        <authorList>
            <person name="Vera-Cabrera L."/>
            <person name="Ortiz-Lopez R."/>
            <person name="Elizondo-Gonzalez R."/>
            <person name="Perez-Maya A.A."/>
            <person name="Ocampo-Candiani J."/>
        </authorList>
    </citation>
    <scope>NUCLEOTIDE SEQUENCE [LARGE SCALE GENOMIC DNA]</scope>
    <source>
        <strain evidence="4">ATCC 700358</strain>
    </source>
</reference>
<keyword evidence="3" id="KW-0413">Isomerase</keyword>
<keyword evidence="1" id="KW-1133">Transmembrane helix</keyword>
<evidence type="ECO:0000256" key="1">
    <source>
        <dbReference type="SAM" id="Phobius"/>
    </source>
</evidence>
<feature type="transmembrane region" description="Helical" evidence="1">
    <location>
        <begin position="133"/>
        <end position="156"/>
    </location>
</feature>
<dbReference type="Proteomes" id="UP000006304">
    <property type="component" value="Chromosome"/>
</dbReference>
<dbReference type="KEGG" id="nbr:O3I_024660"/>
<evidence type="ECO:0000259" key="2">
    <source>
        <dbReference type="Pfam" id="PF13828"/>
    </source>
</evidence>
<dbReference type="InterPro" id="IPR025241">
    <property type="entry name" value="DUF4190"/>
</dbReference>
<dbReference type="AlphaFoldDB" id="K0F197"/>
<dbReference type="Pfam" id="PF13828">
    <property type="entry name" value="DUF4190"/>
    <property type="match status" value="1"/>
</dbReference>
<dbReference type="eggNOG" id="ENOG5030CF4">
    <property type="taxonomic scope" value="Bacteria"/>
</dbReference>